<feature type="domain" description="NodB homology" evidence="6">
    <location>
        <begin position="94"/>
        <end position="362"/>
    </location>
</feature>
<accession>A0ABU0M0K5</accession>
<sequence>MNELTTIGLKTALNALYWSNAHRLVGPMTEGVGAILMFHHVRRPGAGRFRPNPHLDVTPDFLAAVIRRLRQRDIDIVDLDEAARRLAGGSSGRRFVVLTFDDGYRNNLTEAFPILKAAGAPFTVYVASGLVDRTALPWWDVVGAVVAANERITARFGSRDLDVPARSRREKHAALEAIIQALGDCCEDEQRRIVARIAASHGIDAAALGDELIMDWREVRQLAADPLATIGAHTVGHYALARLDAARARREMSESRARLQEMAGVEARHFAFPYGSPHTADEREFALARELGFATAVTTRRGVLDGAGDRLHALPRISVNGGYQAIRYIDLFLSGVPYALERSVKRLRSFTPVAATVSASIL</sequence>
<evidence type="ECO:0000256" key="5">
    <source>
        <dbReference type="ARBA" id="ARBA00032976"/>
    </source>
</evidence>
<gene>
    <name evidence="7" type="ORF">QO015_000087</name>
</gene>
<evidence type="ECO:0000259" key="6">
    <source>
        <dbReference type="PROSITE" id="PS51677"/>
    </source>
</evidence>
<evidence type="ECO:0000313" key="7">
    <source>
        <dbReference type="EMBL" id="MDQ0514474.1"/>
    </source>
</evidence>
<dbReference type="RefSeq" id="WP_266282201.1">
    <property type="nucleotide sequence ID" value="NZ_JAPKNF010000001.1"/>
</dbReference>
<organism evidence="7 8">
    <name type="scientific">Kaistia geumhonensis</name>
    <dbReference type="NCBI Taxonomy" id="410839"/>
    <lineage>
        <taxon>Bacteria</taxon>
        <taxon>Pseudomonadati</taxon>
        <taxon>Pseudomonadota</taxon>
        <taxon>Alphaproteobacteria</taxon>
        <taxon>Hyphomicrobiales</taxon>
        <taxon>Kaistiaceae</taxon>
        <taxon>Kaistia</taxon>
    </lineage>
</organism>
<comment type="caution">
    <text evidence="7">The sequence shown here is derived from an EMBL/GenBank/DDBJ whole genome shotgun (WGS) entry which is preliminary data.</text>
</comment>
<dbReference type="Gene3D" id="3.20.20.370">
    <property type="entry name" value="Glycoside hydrolase/deacetylase"/>
    <property type="match status" value="1"/>
</dbReference>
<keyword evidence="4" id="KW-0732">Signal</keyword>
<proteinExistence type="inferred from homology"/>
<dbReference type="InterPro" id="IPR051398">
    <property type="entry name" value="Polysacch_Deacetylase"/>
</dbReference>
<name>A0ABU0M0K5_9HYPH</name>
<comment type="similarity">
    <text evidence="2">Belongs to the polysaccharide deacetylase family.</text>
</comment>
<dbReference type="InterPro" id="IPR011330">
    <property type="entry name" value="Glyco_hydro/deAcase_b/a-brl"/>
</dbReference>
<evidence type="ECO:0000256" key="2">
    <source>
        <dbReference type="ARBA" id="ARBA00010973"/>
    </source>
</evidence>
<protein>
    <recommendedName>
        <fullName evidence="3">Chitooligosaccharide deacetylase</fullName>
    </recommendedName>
    <alternativeName>
        <fullName evidence="5">Nodulation protein B</fullName>
    </alternativeName>
</protein>
<dbReference type="Proteomes" id="UP001223743">
    <property type="component" value="Unassembled WGS sequence"/>
</dbReference>
<dbReference type="InterPro" id="IPR002509">
    <property type="entry name" value="NODB_dom"/>
</dbReference>
<reference evidence="7 8" key="1">
    <citation type="submission" date="2023-07" db="EMBL/GenBank/DDBJ databases">
        <title>Genomic Encyclopedia of Type Strains, Phase IV (KMG-IV): sequencing the most valuable type-strain genomes for metagenomic binning, comparative biology and taxonomic classification.</title>
        <authorList>
            <person name="Goeker M."/>
        </authorList>
    </citation>
    <scope>NUCLEOTIDE SEQUENCE [LARGE SCALE GENOMIC DNA]</scope>
    <source>
        <strain evidence="7 8">B1-1</strain>
    </source>
</reference>
<evidence type="ECO:0000256" key="1">
    <source>
        <dbReference type="ARBA" id="ARBA00003236"/>
    </source>
</evidence>
<evidence type="ECO:0000256" key="4">
    <source>
        <dbReference type="ARBA" id="ARBA00022729"/>
    </source>
</evidence>
<comment type="function">
    <text evidence="1">Is involved in generating a small heat-stable compound (Nod), an acylated oligomer of N-acetylglucosamine, that stimulates mitosis in various plant protoplasts.</text>
</comment>
<dbReference type="PROSITE" id="PS51677">
    <property type="entry name" value="NODB"/>
    <property type="match status" value="1"/>
</dbReference>
<keyword evidence="8" id="KW-1185">Reference proteome</keyword>
<dbReference type="Pfam" id="PF01522">
    <property type="entry name" value="Polysacc_deac_1"/>
    <property type="match status" value="1"/>
</dbReference>
<dbReference type="EMBL" id="JAUSWJ010000001">
    <property type="protein sequence ID" value="MDQ0514474.1"/>
    <property type="molecule type" value="Genomic_DNA"/>
</dbReference>
<evidence type="ECO:0000313" key="8">
    <source>
        <dbReference type="Proteomes" id="UP001223743"/>
    </source>
</evidence>
<evidence type="ECO:0000256" key="3">
    <source>
        <dbReference type="ARBA" id="ARBA00020071"/>
    </source>
</evidence>
<dbReference type="PANTHER" id="PTHR34216:SF7">
    <property type="entry name" value="POLY-BETA-1,6-N-ACETYL-D-GLUCOSAMINE N-DEACETYLASE"/>
    <property type="match status" value="1"/>
</dbReference>
<dbReference type="SUPFAM" id="SSF88713">
    <property type="entry name" value="Glycoside hydrolase/deacetylase"/>
    <property type="match status" value="1"/>
</dbReference>
<dbReference type="PANTHER" id="PTHR34216">
    <property type="match status" value="1"/>
</dbReference>